<name>A0ABU9BAF2_9BURK</name>
<dbReference type="InterPro" id="IPR025979">
    <property type="entry name" value="ChrR-like_cupin_dom"/>
</dbReference>
<reference evidence="2 3" key="1">
    <citation type="submission" date="2024-04" db="EMBL/GenBank/DDBJ databases">
        <title>Novel species of the genus Ideonella isolated from streams.</title>
        <authorList>
            <person name="Lu H."/>
        </authorList>
    </citation>
    <scope>NUCLEOTIDE SEQUENCE [LARGE SCALE GENOMIC DNA]</scope>
    <source>
        <strain evidence="2 3">BYS139W</strain>
    </source>
</reference>
<keyword evidence="2" id="KW-0223">Dioxygenase</keyword>
<keyword evidence="2" id="KW-0560">Oxidoreductase</keyword>
<dbReference type="SUPFAM" id="SSF51182">
    <property type="entry name" value="RmlC-like cupins"/>
    <property type="match status" value="1"/>
</dbReference>
<accession>A0ABU9BAF2</accession>
<dbReference type="Gene3D" id="2.60.120.10">
    <property type="entry name" value="Jelly Rolls"/>
    <property type="match status" value="1"/>
</dbReference>
<feature type="domain" description="ChrR-like cupin" evidence="1">
    <location>
        <begin position="40"/>
        <end position="122"/>
    </location>
</feature>
<organism evidence="2 3">
    <name type="scientific">Pseudaquabacterium rugosum</name>
    <dbReference type="NCBI Taxonomy" id="2984194"/>
    <lineage>
        <taxon>Bacteria</taxon>
        <taxon>Pseudomonadati</taxon>
        <taxon>Pseudomonadota</taxon>
        <taxon>Betaproteobacteria</taxon>
        <taxon>Burkholderiales</taxon>
        <taxon>Sphaerotilaceae</taxon>
        <taxon>Pseudaquabacterium</taxon>
    </lineage>
</organism>
<dbReference type="CDD" id="cd20302">
    <property type="entry name" value="cupin_DAD"/>
    <property type="match status" value="1"/>
</dbReference>
<dbReference type="Pfam" id="PF12973">
    <property type="entry name" value="Cupin_7"/>
    <property type="match status" value="1"/>
</dbReference>
<dbReference type="InterPro" id="IPR014710">
    <property type="entry name" value="RmlC-like_jellyroll"/>
</dbReference>
<dbReference type="InterPro" id="IPR011051">
    <property type="entry name" value="RmlC_Cupin_sf"/>
</dbReference>
<gene>
    <name evidence="2" type="ORF">AACH11_08545</name>
</gene>
<evidence type="ECO:0000259" key="1">
    <source>
        <dbReference type="Pfam" id="PF12973"/>
    </source>
</evidence>
<evidence type="ECO:0000313" key="2">
    <source>
        <dbReference type="EMBL" id="MEK8026010.1"/>
    </source>
</evidence>
<sequence>MTTMTPPRRHPGIVTLPPQPHEAIVQEYALEGGFIGASEADSPWVPFGESAAIRHLAFDVRQGMAANILWVKGGGRIGTHRHRGHVSAVTLEGSWGYYEYDWIATPGSFVYETPGTHHTLYSDDPNGMKAMFWLNGPIEFFDDQGKYLETVDVFWFINHYVTHCREHGLPINQALFI</sequence>
<evidence type="ECO:0000313" key="3">
    <source>
        <dbReference type="Proteomes" id="UP001368500"/>
    </source>
</evidence>
<dbReference type="GO" id="GO:0051213">
    <property type="term" value="F:dioxygenase activity"/>
    <property type="evidence" value="ECO:0007669"/>
    <property type="project" value="UniProtKB-KW"/>
</dbReference>
<dbReference type="RefSeq" id="WP_341373793.1">
    <property type="nucleotide sequence ID" value="NZ_JBBUTF010000006.1"/>
</dbReference>
<protein>
    <submittedName>
        <fullName evidence="2">2,4'-dihydroxyacetophenone dioxygenase family protein</fullName>
    </submittedName>
</protein>
<dbReference type="EMBL" id="JBBUTF010000006">
    <property type="protein sequence ID" value="MEK8026010.1"/>
    <property type="molecule type" value="Genomic_DNA"/>
</dbReference>
<proteinExistence type="predicted"/>
<comment type="caution">
    <text evidence="2">The sequence shown here is derived from an EMBL/GenBank/DDBJ whole genome shotgun (WGS) entry which is preliminary data.</text>
</comment>
<keyword evidence="3" id="KW-1185">Reference proteome</keyword>
<dbReference type="Proteomes" id="UP001368500">
    <property type="component" value="Unassembled WGS sequence"/>
</dbReference>